<dbReference type="KEGG" id="dez:DKM44_02400"/>
<keyword evidence="1" id="KW-1133">Transmembrane helix</keyword>
<evidence type="ECO:0000313" key="3">
    <source>
        <dbReference type="Proteomes" id="UP000245368"/>
    </source>
</evidence>
<gene>
    <name evidence="2" type="ORF">DKM44_02400</name>
</gene>
<dbReference type="OrthoDB" id="77164at2"/>
<evidence type="ECO:0000256" key="1">
    <source>
        <dbReference type="SAM" id="Phobius"/>
    </source>
</evidence>
<organism evidence="2 3">
    <name type="scientific">Deinococcus irradiatisoli</name>
    <dbReference type="NCBI Taxonomy" id="2202254"/>
    <lineage>
        <taxon>Bacteria</taxon>
        <taxon>Thermotogati</taxon>
        <taxon>Deinococcota</taxon>
        <taxon>Deinococci</taxon>
        <taxon>Deinococcales</taxon>
        <taxon>Deinococcaceae</taxon>
        <taxon>Deinococcus</taxon>
    </lineage>
</organism>
<accession>A0A2Z3JAU0</accession>
<dbReference type="Proteomes" id="UP000245368">
    <property type="component" value="Chromosome"/>
</dbReference>
<feature type="transmembrane region" description="Helical" evidence="1">
    <location>
        <begin position="104"/>
        <end position="122"/>
    </location>
</feature>
<dbReference type="AlphaFoldDB" id="A0A2Z3JAU0"/>
<keyword evidence="1" id="KW-0472">Membrane</keyword>
<name>A0A2Z3JAU0_9DEIO</name>
<keyword evidence="1" id="KW-0812">Transmembrane</keyword>
<dbReference type="RefSeq" id="WP_109825100.1">
    <property type="nucleotide sequence ID" value="NZ_CP029494.1"/>
</dbReference>
<feature type="transmembrane region" description="Helical" evidence="1">
    <location>
        <begin position="76"/>
        <end position="98"/>
    </location>
</feature>
<dbReference type="EMBL" id="CP029494">
    <property type="protein sequence ID" value="AWN22227.1"/>
    <property type="molecule type" value="Genomic_DNA"/>
</dbReference>
<reference evidence="2 3" key="1">
    <citation type="submission" date="2018-05" db="EMBL/GenBank/DDBJ databases">
        <title>Complete Genome Sequence of Deinococcus sp. strain 17bor-2.</title>
        <authorList>
            <person name="Srinivasan S."/>
        </authorList>
    </citation>
    <scope>NUCLEOTIDE SEQUENCE [LARGE SCALE GENOMIC DNA]</scope>
    <source>
        <strain evidence="2 3">17bor-2</strain>
    </source>
</reference>
<proteinExistence type="predicted"/>
<protein>
    <submittedName>
        <fullName evidence="2">Uncharacterized protein</fullName>
    </submittedName>
</protein>
<feature type="transmembrane region" description="Helical" evidence="1">
    <location>
        <begin position="37"/>
        <end position="55"/>
    </location>
</feature>
<keyword evidence="3" id="KW-1185">Reference proteome</keyword>
<evidence type="ECO:0000313" key="2">
    <source>
        <dbReference type="EMBL" id="AWN22227.1"/>
    </source>
</evidence>
<sequence length="187" mass="19837">MKLFRLLEAELKWFLALALLWSGYAFAQDATFVLGPYRVPDWAVALLAAFVGWLAKEINSPLTALLKQKFGFEGNVTRWVYFVLSLIFTAILGAVSGAFGQGQAGWAAAGVLLVTTLIKGFGDYLKLKQAAAAATSTPVPVETPSAVPAPTLLGDHVIYPKGTPGTEPLIHNGKVIGAVRPLTGGLK</sequence>